<proteinExistence type="predicted"/>
<dbReference type="Pfam" id="PF08241">
    <property type="entry name" value="Methyltransf_11"/>
    <property type="match status" value="1"/>
</dbReference>
<sequence length="265" mass="29030">MRRFDADYLESTRRGMWEEVGALADLELDSRTRIADVGCGTGELTRVLDRESPAAVVGIDADRDLLKTVREHVPTLAGDATRLPLIDGAVDLVTCQALLINLSEPRLAVEEFVRVSADLVCAIEPDNGGVEVESTVEGEAALARRARERYIEGVGTDVTLGADGKELFEAAGLSDVRTRRYDHEKTVKAPYDEAALEGAKRKATGAGIESDRETMLAGDLGSTGFDELRAEWREMGREAIEQMQTGEYERVERVPFYVTVGRVDP</sequence>
<name>A0ABD5V5B9_9EURY</name>
<evidence type="ECO:0000259" key="1">
    <source>
        <dbReference type="Pfam" id="PF08241"/>
    </source>
</evidence>
<organism evidence="2 3">
    <name type="scientific">Halalkalicoccus tibetensis</name>
    <dbReference type="NCBI Taxonomy" id="175632"/>
    <lineage>
        <taxon>Archaea</taxon>
        <taxon>Methanobacteriati</taxon>
        <taxon>Methanobacteriota</taxon>
        <taxon>Stenosarchaea group</taxon>
        <taxon>Halobacteria</taxon>
        <taxon>Halobacteriales</taxon>
        <taxon>Halococcaceae</taxon>
        <taxon>Halalkalicoccus</taxon>
    </lineage>
</organism>
<reference evidence="2 3" key="1">
    <citation type="journal article" date="2019" name="Int. J. Syst. Evol. Microbiol.">
        <title>The Global Catalogue of Microorganisms (GCM) 10K type strain sequencing project: providing services to taxonomists for standard genome sequencing and annotation.</title>
        <authorList>
            <consortium name="The Broad Institute Genomics Platform"/>
            <consortium name="The Broad Institute Genome Sequencing Center for Infectious Disease"/>
            <person name="Wu L."/>
            <person name="Ma J."/>
        </authorList>
    </citation>
    <scope>NUCLEOTIDE SEQUENCE [LARGE SCALE GENOMIC DNA]</scope>
    <source>
        <strain evidence="2 3">CGMCC 1.3240</strain>
    </source>
</reference>
<protein>
    <submittedName>
        <fullName evidence="2">Class I SAM-dependent methyltransferase</fullName>
        <ecNumber evidence="2">2.1.1.-</ecNumber>
    </submittedName>
</protein>
<dbReference type="Gene3D" id="3.40.50.150">
    <property type="entry name" value="Vaccinia Virus protein VP39"/>
    <property type="match status" value="1"/>
</dbReference>
<dbReference type="AlphaFoldDB" id="A0ABD5V5B9"/>
<dbReference type="InterPro" id="IPR013216">
    <property type="entry name" value="Methyltransf_11"/>
</dbReference>
<dbReference type="SUPFAM" id="SSF53335">
    <property type="entry name" value="S-adenosyl-L-methionine-dependent methyltransferases"/>
    <property type="match status" value="1"/>
</dbReference>
<dbReference type="EMBL" id="JBHSXQ010000002">
    <property type="protein sequence ID" value="MFC6904702.1"/>
    <property type="molecule type" value="Genomic_DNA"/>
</dbReference>
<comment type="caution">
    <text evidence="2">The sequence shown here is derived from an EMBL/GenBank/DDBJ whole genome shotgun (WGS) entry which is preliminary data.</text>
</comment>
<evidence type="ECO:0000313" key="3">
    <source>
        <dbReference type="Proteomes" id="UP001596312"/>
    </source>
</evidence>
<dbReference type="GO" id="GO:0008168">
    <property type="term" value="F:methyltransferase activity"/>
    <property type="evidence" value="ECO:0007669"/>
    <property type="project" value="UniProtKB-KW"/>
</dbReference>
<dbReference type="GO" id="GO:0032259">
    <property type="term" value="P:methylation"/>
    <property type="evidence" value="ECO:0007669"/>
    <property type="project" value="UniProtKB-KW"/>
</dbReference>
<feature type="domain" description="Methyltransferase type 11" evidence="1">
    <location>
        <begin position="36"/>
        <end position="115"/>
    </location>
</feature>
<keyword evidence="3" id="KW-1185">Reference proteome</keyword>
<keyword evidence="2" id="KW-0489">Methyltransferase</keyword>
<gene>
    <name evidence="2" type="ORF">ACFQGH_05755</name>
</gene>
<evidence type="ECO:0000313" key="2">
    <source>
        <dbReference type="EMBL" id="MFC6904702.1"/>
    </source>
</evidence>
<dbReference type="PANTHER" id="PTHR43591">
    <property type="entry name" value="METHYLTRANSFERASE"/>
    <property type="match status" value="1"/>
</dbReference>
<dbReference type="RefSeq" id="WP_340603217.1">
    <property type="nucleotide sequence ID" value="NZ_JBBMXV010000002.1"/>
</dbReference>
<dbReference type="Proteomes" id="UP001596312">
    <property type="component" value="Unassembled WGS sequence"/>
</dbReference>
<accession>A0ABD5V5B9</accession>
<dbReference type="InterPro" id="IPR029063">
    <property type="entry name" value="SAM-dependent_MTases_sf"/>
</dbReference>
<keyword evidence="2" id="KW-0808">Transferase</keyword>
<dbReference type="EC" id="2.1.1.-" evidence="2"/>
<dbReference type="CDD" id="cd02440">
    <property type="entry name" value="AdoMet_MTases"/>
    <property type="match status" value="1"/>
</dbReference>